<dbReference type="Proteomes" id="UP001198242">
    <property type="component" value="Unassembled WGS sequence"/>
</dbReference>
<dbReference type="Gene3D" id="1.10.3470.10">
    <property type="entry name" value="ABC transporter involved in vitamin B12 uptake, BtuC"/>
    <property type="match status" value="1"/>
</dbReference>
<comment type="caution">
    <text evidence="8">The sequence shown here is derived from an EMBL/GenBank/DDBJ whole genome shotgun (WGS) entry which is preliminary data.</text>
</comment>
<dbReference type="InterPro" id="IPR001626">
    <property type="entry name" value="ABC_TroCD"/>
</dbReference>
<dbReference type="SUPFAM" id="SSF81345">
    <property type="entry name" value="ABC transporter involved in vitamin B12 uptake, BtuC"/>
    <property type="match status" value="1"/>
</dbReference>
<dbReference type="GO" id="GO:0010043">
    <property type="term" value="P:response to zinc ion"/>
    <property type="evidence" value="ECO:0007669"/>
    <property type="project" value="TreeGrafter"/>
</dbReference>
<dbReference type="RefSeq" id="WP_308455958.1">
    <property type="nucleotide sequence ID" value="NZ_JAJEQM010000003.1"/>
</dbReference>
<evidence type="ECO:0000256" key="1">
    <source>
        <dbReference type="ARBA" id="ARBA00004141"/>
    </source>
</evidence>
<sequence>MDNIFQYAFMQRAFVVAAIIAVIAPCIGVSIVLKRLSAIGDATSHSALAGIAFGLLLGINPILGAVMFSIFAVIGIEVFRKSFGKYSEIATVVVMSAGIGLTAVLSGFITNGSTNINSFLFGSIVAITDFELYLTIGLGIAVIITSILLYKELFFVTFDEEAAKLAGVPVGGINLVLMLLTAVTVSVASRIVGALMISSLLVIPVAAAMMIAKSYKQTIWWSIAFAEFFTVAGLFISYYLDLRPGGTIVLLGVVFLIVIIACTSKRRR</sequence>
<proteinExistence type="inferred from homology"/>
<evidence type="ECO:0000256" key="5">
    <source>
        <dbReference type="ARBA" id="ARBA00023136"/>
    </source>
</evidence>
<evidence type="ECO:0000256" key="3">
    <source>
        <dbReference type="ARBA" id="ARBA00022692"/>
    </source>
</evidence>
<dbReference type="CDD" id="cd06550">
    <property type="entry name" value="TM_ABC_iron-siderophores_like"/>
    <property type="match status" value="1"/>
</dbReference>
<comment type="similarity">
    <text evidence="2 6">Belongs to the ABC-3 integral membrane protein family.</text>
</comment>
<evidence type="ECO:0000256" key="4">
    <source>
        <dbReference type="ARBA" id="ARBA00022989"/>
    </source>
</evidence>
<keyword evidence="5 7" id="KW-0472">Membrane</keyword>
<dbReference type="InterPro" id="IPR037294">
    <property type="entry name" value="ABC_BtuC-like"/>
</dbReference>
<dbReference type="AlphaFoldDB" id="A0AAE3DY40"/>
<feature type="transmembrane region" description="Helical" evidence="7">
    <location>
        <begin position="12"/>
        <end position="33"/>
    </location>
</feature>
<dbReference type="EMBL" id="JAJEQM010000003">
    <property type="protein sequence ID" value="MCC2209910.1"/>
    <property type="molecule type" value="Genomic_DNA"/>
</dbReference>
<evidence type="ECO:0000256" key="7">
    <source>
        <dbReference type="SAM" id="Phobius"/>
    </source>
</evidence>
<dbReference type="Pfam" id="PF00950">
    <property type="entry name" value="ABC-3"/>
    <property type="match status" value="1"/>
</dbReference>
<dbReference type="GO" id="GO:0055085">
    <property type="term" value="P:transmembrane transport"/>
    <property type="evidence" value="ECO:0007669"/>
    <property type="project" value="InterPro"/>
</dbReference>
<feature type="transmembrane region" description="Helical" evidence="7">
    <location>
        <begin position="191"/>
        <end position="212"/>
    </location>
</feature>
<comment type="subcellular location">
    <subcellularLocation>
        <location evidence="6">Cell membrane</location>
        <topology evidence="6">Multi-pass membrane protein</topology>
    </subcellularLocation>
    <subcellularLocation>
        <location evidence="1">Membrane</location>
        <topology evidence="1">Multi-pass membrane protein</topology>
    </subcellularLocation>
</comment>
<gene>
    <name evidence="8" type="ORF">LKE05_03735</name>
</gene>
<keyword evidence="6" id="KW-0813">Transport</keyword>
<keyword evidence="3 6" id="KW-0812">Transmembrane</keyword>
<evidence type="ECO:0000256" key="6">
    <source>
        <dbReference type="RuleBase" id="RU003943"/>
    </source>
</evidence>
<feature type="transmembrane region" description="Helical" evidence="7">
    <location>
        <begin position="219"/>
        <end position="240"/>
    </location>
</feature>
<evidence type="ECO:0000313" key="9">
    <source>
        <dbReference type="Proteomes" id="UP001198242"/>
    </source>
</evidence>
<reference evidence="8 9" key="1">
    <citation type="submission" date="2021-10" db="EMBL/GenBank/DDBJ databases">
        <title>Anaerobic single-cell dispensing facilitates the cultivation of human gut bacteria.</title>
        <authorList>
            <person name="Afrizal A."/>
        </authorList>
    </citation>
    <scope>NUCLEOTIDE SEQUENCE [LARGE SCALE GENOMIC DNA]</scope>
    <source>
        <strain evidence="8 9">CLA-AA-H232</strain>
    </source>
</reference>
<dbReference type="PANTHER" id="PTHR30477:SF0">
    <property type="entry name" value="METAL TRANSPORT SYSTEM MEMBRANE PROTEIN TM_0125-RELATED"/>
    <property type="match status" value="1"/>
</dbReference>
<feature type="transmembrane region" description="Helical" evidence="7">
    <location>
        <begin position="53"/>
        <end position="76"/>
    </location>
</feature>
<feature type="transmembrane region" description="Helical" evidence="7">
    <location>
        <begin position="130"/>
        <end position="150"/>
    </location>
</feature>
<keyword evidence="9" id="KW-1185">Reference proteome</keyword>
<dbReference type="PANTHER" id="PTHR30477">
    <property type="entry name" value="ABC-TRANSPORTER METAL-BINDING PROTEIN"/>
    <property type="match status" value="1"/>
</dbReference>
<feature type="transmembrane region" description="Helical" evidence="7">
    <location>
        <begin position="88"/>
        <end position="110"/>
    </location>
</feature>
<accession>A0AAE3DY40</accession>
<dbReference type="GO" id="GO:0043190">
    <property type="term" value="C:ATP-binding cassette (ABC) transporter complex"/>
    <property type="evidence" value="ECO:0007669"/>
    <property type="project" value="InterPro"/>
</dbReference>
<name>A0AAE3DY40_9FIRM</name>
<feature type="transmembrane region" description="Helical" evidence="7">
    <location>
        <begin position="246"/>
        <end position="264"/>
    </location>
</feature>
<organism evidence="8 9">
    <name type="scientific">Hominilimicola fabiformis</name>
    <dbReference type="NCBI Taxonomy" id="2885356"/>
    <lineage>
        <taxon>Bacteria</taxon>
        <taxon>Bacillati</taxon>
        <taxon>Bacillota</taxon>
        <taxon>Clostridia</taxon>
        <taxon>Eubacteriales</taxon>
        <taxon>Oscillospiraceae</taxon>
        <taxon>Hominilimicola</taxon>
    </lineage>
</organism>
<evidence type="ECO:0000256" key="2">
    <source>
        <dbReference type="ARBA" id="ARBA00008034"/>
    </source>
</evidence>
<keyword evidence="4 7" id="KW-1133">Transmembrane helix</keyword>
<feature type="transmembrane region" description="Helical" evidence="7">
    <location>
        <begin position="162"/>
        <end position="185"/>
    </location>
</feature>
<protein>
    <submittedName>
        <fullName evidence="8">Metal ABC transporter permease</fullName>
    </submittedName>
</protein>
<evidence type="ECO:0000313" key="8">
    <source>
        <dbReference type="EMBL" id="MCC2209910.1"/>
    </source>
</evidence>